<evidence type="ECO:0000256" key="8">
    <source>
        <dbReference type="ARBA" id="ARBA00022837"/>
    </source>
</evidence>
<dbReference type="Gene3D" id="2.160.20.10">
    <property type="entry name" value="Single-stranded right-handed beta-helix, Pectin lyase-like"/>
    <property type="match status" value="2"/>
</dbReference>
<dbReference type="InterPro" id="IPR004898">
    <property type="entry name" value="Pectate_lyase_PlyH/PlyE-like"/>
</dbReference>
<keyword evidence="8" id="KW-0106">Calcium</keyword>
<evidence type="ECO:0000256" key="4">
    <source>
        <dbReference type="ARBA" id="ARBA00006463"/>
    </source>
</evidence>
<reference evidence="13" key="1">
    <citation type="submission" date="2022-11" db="UniProtKB">
        <authorList>
            <consortium name="WormBaseParasite"/>
        </authorList>
    </citation>
    <scope>IDENTIFICATION</scope>
</reference>
<evidence type="ECO:0000256" key="1">
    <source>
        <dbReference type="ARBA" id="ARBA00000695"/>
    </source>
</evidence>
<keyword evidence="9" id="KW-0456">Lyase</keyword>
<evidence type="ECO:0000256" key="2">
    <source>
        <dbReference type="ARBA" id="ARBA00001913"/>
    </source>
</evidence>
<evidence type="ECO:0000256" key="5">
    <source>
        <dbReference type="ARBA" id="ARBA00012272"/>
    </source>
</evidence>
<keyword evidence="12" id="KW-1185">Reference proteome</keyword>
<evidence type="ECO:0000313" key="13">
    <source>
        <dbReference type="WBParaSite" id="scaffold797_cov277.g1799"/>
    </source>
</evidence>
<dbReference type="PANTHER" id="PTHR33407:SF9">
    <property type="entry name" value="PECTATE LYASE F-RELATED"/>
    <property type="match status" value="1"/>
</dbReference>
<evidence type="ECO:0000313" key="12">
    <source>
        <dbReference type="Proteomes" id="UP000887561"/>
    </source>
</evidence>
<dbReference type="GO" id="GO:0005576">
    <property type="term" value="C:extracellular region"/>
    <property type="evidence" value="ECO:0007669"/>
    <property type="project" value="UniProtKB-SubCell"/>
</dbReference>
<name>A0A915N3K2_MELJA</name>
<evidence type="ECO:0000256" key="10">
    <source>
        <dbReference type="ARBA" id="ARBA00025679"/>
    </source>
</evidence>
<proteinExistence type="inferred from homology"/>
<protein>
    <recommendedName>
        <fullName evidence="11">Probable pectate lyase F</fullName>
        <ecNumber evidence="5">4.2.2.2</ecNumber>
    </recommendedName>
</protein>
<keyword evidence="7" id="KW-0732">Signal</keyword>
<dbReference type="InterPro" id="IPR012334">
    <property type="entry name" value="Pectin_lyas_fold"/>
</dbReference>
<dbReference type="Proteomes" id="UP000887561">
    <property type="component" value="Unplaced"/>
</dbReference>
<dbReference type="AlphaFoldDB" id="A0A915N3K2"/>
<accession>A0A915N3K2</accession>
<dbReference type="GO" id="GO:0045490">
    <property type="term" value="P:pectin catabolic process"/>
    <property type="evidence" value="ECO:0007669"/>
    <property type="project" value="TreeGrafter"/>
</dbReference>
<keyword evidence="6" id="KW-0964">Secreted</keyword>
<dbReference type="SUPFAM" id="SSF51126">
    <property type="entry name" value="Pectin lyase-like"/>
    <property type="match status" value="2"/>
</dbReference>
<organism evidence="12 13">
    <name type="scientific">Meloidogyne javanica</name>
    <name type="common">Root-knot nematode worm</name>
    <dbReference type="NCBI Taxonomy" id="6303"/>
    <lineage>
        <taxon>Eukaryota</taxon>
        <taxon>Metazoa</taxon>
        <taxon>Ecdysozoa</taxon>
        <taxon>Nematoda</taxon>
        <taxon>Chromadorea</taxon>
        <taxon>Rhabditida</taxon>
        <taxon>Tylenchina</taxon>
        <taxon>Tylenchomorpha</taxon>
        <taxon>Tylenchoidea</taxon>
        <taxon>Meloidogynidae</taxon>
        <taxon>Meloidogyninae</taxon>
        <taxon>Meloidogyne</taxon>
        <taxon>Meloidogyne incognita group</taxon>
    </lineage>
</organism>
<comment type="cofactor">
    <cofactor evidence="2">
        <name>Ca(2+)</name>
        <dbReference type="ChEBI" id="CHEBI:29108"/>
    </cofactor>
</comment>
<evidence type="ECO:0000256" key="3">
    <source>
        <dbReference type="ARBA" id="ARBA00004613"/>
    </source>
</evidence>
<dbReference type="InterPro" id="IPR011050">
    <property type="entry name" value="Pectin_lyase_fold/virulence"/>
</dbReference>
<dbReference type="PANTHER" id="PTHR33407">
    <property type="entry name" value="PECTATE LYASE F-RELATED"/>
    <property type="match status" value="1"/>
</dbReference>
<evidence type="ECO:0000256" key="11">
    <source>
        <dbReference type="ARBA" id="ARBA00039895"/>
    </source>
</evidence>
<comment type="subcellular location">
    <subcellularLocation>
        <location evidence="3">Secreted</location>
    </subcellularLocation>
</comment>
<evidence type="ECO:0000256" key="6">
    <source>
        <dbReference type="ARBA" id="ARBA00022525"/>
    </source>
</evidence>
<dbReference type="WBParaSite" id="scaffold797_cov277.g1799">
    <property type="protein sequence ID" value="scaffold797_cov277.g1799"/>
    <property type="gene ID" value="scaffold797_cov277.g1799"/>
</dbReference>
<comment type="similarity">
    <text evidence="4">Belongs to the polysaccharide lyase 3 family.</text>
</comment>
<comment type="function">
    <text evidence="10">Pectinolytic enzyme consist of four classes of enzymes: pectin lyase, polygalacturonase, pectin methylesterase and rhamnogalacturonase. Among pectinolytic enzymes, pectin lyase is the most important in depolymerization of pectin, since it cleaves internal glycosidic bonds of highly methylated pectins. Favors pectate, the anion, over pectin, the methyl ester.</text>
</comment>
<dbReference type="EC" id="4.2.2.2" evidence="5"/>
<dbReference type="GO" id="GO:0030570">
    <property type="term" value="F:pectate lyase activity"/>
    <property type="evidence" value="ECO:0007669"/>
    <property type="project" value="UniProtKB-EC"/>
</dbReference>
<dbReference type="Pfam" id="PF03211">
    <property type="entry name" value="Pectate_lyase"/>
    <property type="match status" value="2"/>
</dbReference>
<sequence>MKFTLSDYPGFLSDYPMSLSNYTMFLSHYPMFRSDYPSPKKVGGKFDCKYDRYIPDPQTFGDGSQRERQKHVFILKNGATLSNCIIGAAPGTQGSADGIICIGDCNINNVWFEDVGEDAITFYGISGDPVYNVKGGGARHAVDKVFQFDGKGTANIEDYYVEDYVRLFRCCGNCKTEYERHVNIRNLTAIDGMPGQFIVGINEGDVAHLHDIKIDTEGVHPCKLFKPKAGGEPKSLGTGINEYCDYEEAEINYIPARSTQKKKQNEATLGAVPETIQITNRDCNFDRYIPDPSKLGNGGQNEHQGYVFEIKDGGSLSNCIIGARPGTKGSAHGVLCDGDCDINNVWFEDVGEDALNFNGDSDDCVYNVNGGGARNGEDKVMQFDGKGTLNVNNYY</sequence>
<evidence type="ECO:0000256" key="9">
    <source>
        <dbReference type="ARBA" id="ARBA00023239"/>
    </source>
</evidence>
<evidence type="ECO:0000256" key="7">
    <source>
        <dbReference type="ARBA" id="ARBA00022729"/>
    </source>
</evidence>
<comment type="catalytic activity">
    <reaction evidence="1">
        <text>Eliminative cleavage of (1-&gt;4)-alpha-D-galacturonan to give oligosaccharides with 4-deoxy-alpha-D-galact-4-enuronosyl groups at their non-reducing ends.</text>
        <dbReference type="EC" id="4.2.2.2"/>
    </reaction>
</comment>